<feature type="region of interest" description="Disordered" evidence="1">
    <location>
        <begin position="312"/>
        <end position="348"/>
    </location>
</feature>
<feature type="compositionally biased region" description="Polar residues" evidence="1">
    <location>
        <begin position="312"/>
        <end position="323"/>
    </location>
</feature>
<dbReference type="InterPro" id="IPR003615">
    <property type="entry name" value="HNH_nuc"/>
</dbReference>
<name>A0AAJ0BP61_9PEZI</name>
<feature type="domain" description="HNH nuclease" evidence="2">
    <location>
        <begin position="142"/>
        <end position="209"/>
    </location>
</feature>
<dbReference type="Pfam" id="PF13391">
    <property type="entry name" value="HNH_2"/>
    <property type="match status" value="1"/>
</dbReference>
<proteinExistence type="predicted"/>
<evidence type="ECO:0000313" key="4">
    <source>
        <dbReference type="Proteomes" id="UP001244011"/>
    </source>
</evidence>
<sequence length="383" mass="43167">MARLLQPPITLHRPLPATPPRVIELLHPDYAPGENILLVLRALDDGGVDYDTAVIAAGIVAGNIWTGFLATRNPDGILMPIARPADGILRGCNAYFFQLPNTDVLERPYPVVVRFSDWCFPHDDLPSPWRELRPAPDQGSSCRVTDAGWSVEKAYLVPVSSQAWWIREDMSRYTTVDRFSQVDIDSDDNTLFLRSDIHKIFDEKVFTIVPKRNISLAQDTPQPSHTEEELSLVIHIFNALSDAYFNATYHNRQLLPLRYSVECLFARFAWTVFSPGVLGKFLLQCLTQRSVLVFDPVARRFAVETRSPQQTSGIYKASQSRSSSPRKRAAGEMDDEFGSVCGEDASQADSGFVDEEGLCRGRTMKRRWSGTHDEVVLKRRLQP</sequence>
<evidence type="ECO:0000256" key="1">
    <source>
        <dbReference type="SAM" id="MobiDB-lite"/>
    </source>
</evidence>
<dbReference type="Proteomes" id="UP001244011">
    <property type="component" value="Unassembled WGS sequence"/>
</dbReference>
<gene>
    <name evidence="3" type="ORF">QBC33DRAFT_624064</name>
</gene>
<dbReference type="GeneID" id="85316117"/>
<protein>
    <recommendedName>
        <fullName evidence="2">HNH nuclease domain-containing protein</fullName>
    </recommendedName>
</protein>
<evidence type="ECO:0000259" key="2">
    <source>
        <dbReference type="Pfam" id="PF13391"/>
    </source>
</evidence>
<dbReference type="RefSeq" id="XP_060278117.1">
    <property type="nucleotide sequence ID" value="XM_060432930.1"/>
</dbReference>
<comment type="caution">
    <text evidence="3">The sequence shown here is derived from an EMBL/GenBank/DDBJ whole genome shotgun (WGS) entry which is preliminary data.</text>
</comment>
<evidence type="ECO:0000313" key="3">
    <source>
        <dbReference type="EMBL" id="KAK1761904.1"/>
    </source>
</evidence>
<dbReference type="EMBL" id="MU839047">
    <property type="protein sequence ID" value="KAK1761904.1"/>
    <property type="molecule type" value="Genomic_DNA"/>
</dbReference>
<keyword evidence="4" id="KW-1185">Reference proteome</keyword>
<accession>A0AAJ0BP61</accession>
<dbReference type="AlphaFoldDB" id="A0AAJ0BP61"/>
<reference evidence="3" key="1">
    <citation type="submission" date="2023-06" db="EMBL/GenBank/DDBJ databases">
        <title>Genome-scale phylogeny and comparative genomics of the fungal order Sordariales.</title>
        <authorList>
            <consortium name="Lawrence Berkeley National Laboratory"/>
            <person name="Hensen N."/>
            <person name="Bonometti L."/>
            <person name="Westerberg I."/>
            <person name="Brannstrom I.O."/>
            <person name="Guillou S."/>
            <person name="Cros-Aarteil S."/>
            <person name="Calhoun S."/>
            <person name="Haridas S."/>
            <person name="Kuo A."/>
            <person name="Mondo S."/>
            <person name="Pangilinan J."/>
            <person name="Riley R."/>
            <person name="Labutti K."/>
            <person name="Andreopoulos B."/>
            <person name="Lipzen A."/>
            <person name="Chen C."/>
            <person name="Yanf M."/>
            <person name="Daum C."/>
            <person name="Ng V."/>
            <person name="Clum A."/>
            <person name="Steindorff A."/>
            <person name="Ohm R."/>
            <person name="Martin F."/>
            <person name="Silar P."/>
            <person name="Natvig D."/>
            <person name="Lalanne C."/>
            <person name="Gautier V."/>
            <person name="Ament-Velasquez S.L."/>
            <person name="Kruys A."/>
            <person name="Hutchinson M.I."/>
            <person name="Powell A.J."/>
            <person name="Barry K."/>
            <person name="Miller A.N."/>
            <person name="Grigoriev I.V."/>
            <person name="Debuchy R."/>
            <person name="Gladieux P."/>
            <person name="Thoren M.H."/>
            <person name="Johannesson H."/>
        </authorList>
    </citation>
    <scope>NUCLEOTIDE SEQUENCE</scope>
    <source>
        <strain evidence="3">8032-3</strain>
    </source>
</reference>
<organism evidence="3 4">
    <name type="scientific">Phialemonium atrogriseum</name>
    <dbReference type="NCBI Taxonomy" id="1093897"/>
    <lineage>
        <taxon>Eukaryota</taxon>
        <taxon>Fungi</taxon>
        <taxon>Dikarya</taxon>
        <taxon>Ascomycota</taxon>
        <taxon>Pezizomycotina</taxon>
        <taxon>Sordariomycetes</taxon>
        <taxon>Sordariomycetidae</taxon>
        <taxon>Cephalothecales</taxon>
        <taxon>Cephalothecaceae</taxon>
        <taxon>Phialemonium</taxon>
    </lineage>
</organism>